<feature type="compositionally biased region" description="Basic and acidic residues" evidence="1">
    <location>
        <begin position="133"/>
        <end position="150"/>
    </location>
</feature>
<keyword evidence="3" id="KW-1185">Reference proteome</keyword>
<gene>
    <name evidence="2" type="ORF">O3G_MSEX013004</name>
</gene>
<feature type="region of interest" description="Disordered" evidence="1">
    <location>
        <begin position="378"/>
        <end position="422"/>
    </location>
</feature>
<feature type="compositionally biased region" description="Basic and acidic residues" evidence="1">
    <location>
        <begin position="26"/>
        <end position="36"/>
    </location>
</feature>
<feature type="region of interest" description="Disordered" evidence="1">
    <location>
        <begin position="434"/>
        <end position="483"/>
    </location>
</feature>
<evidence type="ECO:0000313" key="3">
    <source>
        <dbReference type="Proteomes" id="UP000791440"/>
    </source>
</evidence>
<proteinExistence type="predicted"/>
<dbReference type="AlphaFoldDB" id="A0A922CWE7"/>
<comment type="caution">
    <text evidence="2">The sequence shown here is derived from an EMBL/GenBank/DDBJ whole genome shotgun (WGS) entry which is preliminary data.</text>
</comment>
<dbReference type="Proteomes" id="UP000791440">
    <property type="component" value="Unassembled WGS sequence"/>
</dbReference>
<name>A0A922CWE7_MANSE</name>
<reference evidence="2" key="1">
    <citation type="journal article" date="2016" name="Insect Biochem. Mol. Biol.">
        <title>Multifaceted biological insights from a draft genome sequence of the tobacco hornworm moth, Manduca sexta.</title>
        <authorList>
            <person name="Kanost M.R."/>
            <person name="Arrese E.L."/>
            <person name="Cao X."/>
            <person name="Chen Y.R."/>
            <person name="Chellapilla S."/>
            <person name="Goldsmith M.R."/>
            <person name="Grosse-Wilde E."/>
            <person name="Heckel D.G."/>
            <person name="Herndon N."/>
            <person name="Jiang H."/>
            <person name="Papanicolaou A."/>
            <person name="Qu J."/>
            <person name="Soulages J.L."/>
            <person name="Vogel H."/>
            <person name="Walters J."/>
            <person name="Waterhouse R.M."/>
            <person name="Ahn S.J."/>
            <person name="Almeida F.C."/>
            <person name="An C."/>
            <person name="Aqrawi P."/>
            <person name="Bretschneider A."/>
            <person name="Bryant W.B."/>
            <person name="Bucks S."/>
            <person name="Chao H."/>
            <person name="Chevignon G."/>
            <person name="Christen J.M."/>
            <person name="Clarke D.F."/>
            <person name="Dittmer N.T."/>
            <person name="Ferguson L.C.F."/>
            <person name="Garavelou S."/>
            <person name="Gordon K.H.J."/>
            <person name="Gunaratna R.T."/>
            <person name="Han Y."/>
            <person name="Hauser F."/>
            <person name="He Y."/>
            <person name="Heidel-Fischer H."/>
            <person name="Hirsh A."/>
            <person name="Hu Y."/>
            <person name="Jiang H."/>
            <person name="Kalra D."/>
            <person name="Klinner C."/>
            <person name="Konig C."/>
            <person name="Kovar C."/>
            <person name="Kroll A.R."/>
            <person name="Kuwar S.S."/>
            <person name="Lee S.L."/>
            <person name="Lehman R."/>
            <person name="Li K."/>
            <person name="Li Z."/>
            <person name="Liang H."/>
            <person name="Lovelace S."/>
            <person name="Lu Z."/>
            <person name="Mansfield J.H."/>
            <person name="McCulloch K.J."/>
            <person name="Mathew T."/>
            <person name="Morton B."/>
            <person name="Muzny D.M."/>
            <person name="Neunemann D."/>
            <person name="Ongeri F."/>
            <person name="Pauchet Y."/>
            <person name="Pu L.L."/>
            <person name="Pyrousis I."/>
            <person name="Rao X.J."/>
            <person name="Redding A."/>
            <person name="Roesel C."/>
            <person name="Sanchez-Gracia A."/>
            <person name="Schaack S."/>
            <person name="Shukla A."/>
            <person name="Tetreau G."/>
            <person name="Wang Y."/>
            <person name="Xiong G.H."/>
            <person name="Traut W."/>
            <person name="Walsh T.K."/>
            <person name="Worley K.C."/>
            <person name="Wu D."/>
            <person name="Wu W."/>
            <person name="Wu Y.Q."/>
            <person name="Zhang X."/>
            <person name="Zou Z."/>
            <person name="Zucker H."/>
            <person name="Briscoe A.D."/>
            <person name="Burmester T."/>
            <person name="Clem R.J."/>
            <person name="Feyereisen R."/>
            <person name="Grimmelikhuijzen C.J.P."/>
            <person name="Hamodrakas S.J."/>
            <person name="Hansson B.S."/>
            <person name="Huguet E."/>
            <person name="Jermiin L.S."/>
            <person name="Lan Q."/>
            <person name="Lehman H.K."/>
            <person name="Lorenzen M."/>
            <person name="Merzendorfer H."/>
            <person name="Michalopoulos I."/>
            <person name="Morton D.B."/>
            <person name="Muthukrishnan S."/>
            <person name="Oakeshott J.G."/>
            <person name="Palmer W."/>
            <person name="Park Y."/>
            <person name="Passarelli A.L."/>
            <person name="Rozas J."/>
            <person name="Schwartz L.M."/>
            <person name="Smith W."/>
            <person name="Southgate A."/>
            <person name="Vilcinskas A."/>
            <person name="Vogt R."/>
            <person name="Wang P."/>
            <person name="Werren J."/>
            <person name="Yu X.Q."/>
            <person name="Zhou J.J."/>
            <person name="Brown S.J."/>
            <person name="Scherer S.E."/>
            <person name="Richards S."/>
            <person name="Blissard G.W."/>
        </authorList>
    </citation>
    <scope>NUCLEOTIDE SEQUENCE</scope>
</reference>
<evidence type="ECO:0000256" key="1">
    <source>
        <dbReference type="SAM" id="MobiDB-lite"/>
    </source>
</evidence>
<evidence type="ECO:0000313" key="2">
    <source>
        <dbReference type="EMBL" id="KAG6462020.1"/>
    </source>
</evidence>
<reference evidence="2" key="2">
    <citation type="submission" date="2020-12" db="EMBL/GenBank/DDBJ databases">
        <authorList>
            <person name="Kanost M."/>
        </authorList>
    </citation>
    <scope>NUCLEOTIDE SEQUENCE</scope>
</reference>
<feature type="compositionally biased region" description="Basic and acidic residues" evidence="1">
    <location>
        <begin position="444"/>
        <end position="459"/>
    </location>
</feature>
<feature type="compositionally biased region" description="Basic residues" evidence="1">
    <location>
        <begin position="388"/>
        <end position="417"/>
    </location>
</feature>
<feature type="region of interest" description="Disordered" evidence="1">
    <location>
        <begin position="15"/>
        <end position="58"/>
    </location>
</feature>
<organism evidence="2 3">
    <name type="scientific">Manduca sexta</name>
    <name type="common">Tobacco hawkmoth</name>
    <name type="synonym">Tobacco hornworm</name>
    <dbReference type="NCBI Taxonomy" id="7130"/>
    <lineage>
        <taxon>Eukaryota</taxon>
        <taxon>Metazoa</taxon>
        <taxon>Ecdysozoa</taxon>
        <taxon>Arthropoda</taxon>
        <taxon>Hexapoda</taxon>
        <taxon>Insecta</taxon>
        <taxon>Pterygota</taxon>
        <taxon>Neoptera</taxon>
        <taxon>Endopterygota</taxon>
        <taxon>Lepidoptera</taxon>
        <taxon>Glossata</taxon>
        <taxon>Ditrysia</taxon>
        <taxon>Bombycoidea</taxon>
        <taxon>Sphingidae</taxon>
        <taxon>Sphinginae</taxon>
        <taxon>Sphingini</taxon>
        <taxon>Manduca</taxon>
    </lineage>
</organism>
<accession>A0A922CWE7</accession>
<dbReference type="EMBL" id="JH668801">
    <property type="protein sequence ID" value="KAG6462020.1"/>
    <property type="molecule type" value="Genomic_DNA"/>
</dbReference>
<protein>
    <submittedName>
        <fullName evidence="2">Uncharacterized protein</fullName>
    </submittedName>
</protein>
<sequence length="577" mass="64843">METAEENDFVVVVQMEETTSTAEQSAPKEEPVLEKEETLDDSPASEQEETSEDDDLTDVKLLTVIMEEENSQENKNVTLLSIENNNIGEVNDINPASASTSGIDKETNSNMNDIGDNNTQQVNSSTNPEEVNELNRKRVQESSNKAAEEKVQEDDFDGYKRRKAELFTDIKGPEWYNVKGNVVTRSIIPKNLTKQFEFLPIFGRPDNRDVDGFHREKIREFIGPDIDDDEFEELAKYCSPNNLKTGKELVVEASMPSQGILSADDATQLDNVKANLCVLKKCKMRVEKDKANNYSTKLKYRGVRLIPLNQDEDKDMSLLPDDVMLEPGRDILFRIRLYRPYYYQITKERYKGMSWSERLVSNGVCADAGPALGVQLRHGGGGAPAPQRRARAHRLHQRPRHAPRRRARARRAARRQRQGSVPVWLPVHKQHVLRGHARGVQGPEPRDPRVGGAARDGRLPRAGHARGPARGHRRQTGLSGGVRPPRQLRARVYILRDPPAVLLGPSPPVRIPAPLRRVAAPDGVLHHVRGVRRQVGGGGVSQGTIRPCLLLRHVLQAVPVHRRSEDRRLQGVSVQRQ</sequence>
<feature type="region of interest" description="Disordered" evidence="1">
    <location>
        <begin position="91"/>
        <end position="153"/>
    </location>
</feature>
<feature type="compositionally biased region" description="Basic residues" evidence="1">
    <location>
        <begin position="461"/>
        <end position="475"/>
    </location>
</feature>
<feature type="compositionally biased region" description="Polar residues" evidence="1">
    <location>
        <begin position="91"/>
        <end position="129"/>
    </location>
</feature>
<feature type="compositionally biased region" description="Acidic residues" evidence="1">
    <location>
        <begin position="46"/>
        <end position="56"/>
    </location>
</feature>